<dbReference type="EMBL" id="KV427611">
    <property type="protein sequence ID" value="KZT09795.1"/>
    <property type="molecule type" value="Genomic_DNA"/>
</dbReference>
<feature type="compositionally biased region" description="Low complexity" evidence="1">
    <location>
        <begin position="229"/>
        <end position="239"/>
    </location>
</feature>
<dbReference type="InParanoid" id="A0A165G3Y0"/>
<dbReference type="Proteomes" id="UP000076871">
    <property type="component" value="Unassembled WGS sequence"/>
</dbReference>
<dbReference type="AlphaFoldDB" id="A0A165G3Y0"/>
<dbReference type="OrthoDB" id="2800779at2759"/>
<dbReference type="RefSeq" id="XP_040767535.1">
    <property type="nucleotide sequence ID" value="XM_040910584.1"/>
</dbReference>
<keyword evidence="4" id="KW-1185">Reference proteome</keyword>
<gene>
    <name evidence="3" type="ORF">LAESUDRAFT_735413</name>
</gene>
<sequence>MHLAHHHLVSDYDKCLYMSTWLEDGSLKSWFWAIEKTKPDLLNDYAALVDNFRAHFGDSDFINSQMDKIKKLTQCSSAAKYASAFHEILIHLPIHDDLIKINMSKKGLKDDIKSLFLMIQAPTNFDNYVAQAITFDNRIYVHAQELNIDCKNVMSILPIPAAPRQSQLSTTSYTPALTDPVPMEVDAVRHHGPLSAEEKQCHRSLELCRYCGGKHDIKSCTLLAKRNTSSSSSGSSQQGKAKPGAH</sequence>
<dbReference type="Pfam" id="PF03732">
    <property type="entry name" value="Retrotrans_gag"/>
    <property type="match status" value="1"/>
</dbReference>
<dbReference type="InterPro" id="IPR005162">
    <property type="entry name" value="Retrotrans_gag_dom"/>
</dbReference>
<name>A0A165G3Y0_9APHY</name>
<feature type="region of interest" description="Disordered" evidence="1">
    <location>
        <begin position="226"/>
        <end position="246"/>
    </location>
</feature>
<evidence type="ECO:0000313" key="4">
    <source>
        <dbReference type="Proteomes" id="UP000076871"/>
    </source>
</evidence>
<reference evidence="3 4" key="1">
    <citation type="journal article" date="2016" name="Mol. Biol. Evol.">
        <title>Comparative Genomics of Early-Diverging Mushroom-Forming Fungi Provides Insights into the Origins of Lignocellulose Decay Capabilities.</title>
        <authorList>
            <person name="Nagy L.G."/>
            <person name="Riley R."/>
            <person name="Tritt A."/>
            <person name="Adam C."/>
            <person name="Daum C."/>
            <person name="Floudas D."/>
            <person name="Sun H."/>
            <person name="Yadav J.S."/>
            <person name="Pangilinan J."/>
            <person name="Larsson K.H."/>
            <person name="Matsuura K."/>
            <person name="Barry K."/>
            <person name="Labutti K."/>
            <person name="Kuo R."/>
            <person name="Ohm R.A."/>
            <person name="Bhattacharya S.S."/>
            <person name="Shirouzu T."/>
            <person name="Yoshinaga Y."/>
            <person name="Martin F.M."/>
            <person name="Grigoriev I.V."/>
            <person name="Hibbett D.S."/>
        </authorList>
    </citation>
    <scope>NUCLEOTIDE SEQUENCE [LARGE SCALE GENOMIC DNA]</scope>
    <source>
        <strain evidence="3 4">93-53</strain>
    </source>
</reference>
<protein>
    <recommendedName>
        <fullName evidence="2">Retrotransposon gag domain-containing protein</fullName>
    </recommendedName>
</protein>
<accession>A0A165G3Y0</accession>
<dbReference type="GeneID" id="63827613"/>
<evidence type="ECO:0000313" key="3">
    <source>
        <dbReference type="EMBL" id="KZT09795.1"/>
    </source>
</evidence>
<evidence type="ECO:0000259" key="2">
    <source>
        <dbReference type="Pfam" id="PF03732"/>
    </source>
</evidence>
<evidence type="ECO:0000256" key="1">
    <source>
        <dbReference type="SAM" id="MobiDB-lite"/>
    </source>
</evidence>
<proteinExistence type="predicted"/>
<organism evidence="3 4">
    <name type="scientific">Laetiporus sulphureus 93-53</name>
    <dbReference type="NCBI Taxonomy" id="1314785"/>
    <lineage>
        <taxon>Eukaryota</taxon>
        <taxon>Fungi</taxon>
        <taxon>Dikarya</taxon>
        <taxon>Basidiomycota</taxon>
        <taxon>Agaricomycotina</taxon>
        <taxon>Agaricomycetes</taxon>
        <taxon>Polyporales</taxon>
        <taxon>Laetiporus</taxon>
    </lineage>
</organism>
<feature type="domain" description="Retrotransposon gag" evidence="2">
    <location>
        <begin position="25"/>
        <end position="109"/>
    </location>
</feature>